<evidence type="ECO:0000313" key="2">
    <source>
        <dbReference type="EMBL" id="MEW9854439.1"/>
    </source>
</evidence>
<sequence length="220" mass="23982">MTLTVAGAGLTLKILLMAGGAAFADAPAGTAATPPQATVSAQARNQAGKPTSLLVPAEFAVPTLVETSDFKLVPLGPALVRLDFDAYMSSIEHLQKTFSRSTAWPHAGISDADAMRDIEAEEARFRNRKSFAYAVLSPDGMLERGSVYVSPSPVEGYDAVVRMWVTKDEYDAGFDAELHKWVADWIRTDWPFAKVAYPGRTIEWDEWQSMIVANKAAKTR</sequence>
<feature type="chain" id="PRO_5045807901" evidence="1">
    <location>
        <begin position="25"/>
        <end position="220"/>
    </location>
</feature>
<reference evidence="2 3" key="1">
    <citation type="submission" date="2024-06" db="EMBL/GenBank/DDBJ databases">
        <title>Novosphingobium rhizovicinus M1R2S20.</title>
        <authorList>
            <person name="Sun J.-Q."/>
        </authorList>
    </citation>
    <scope>NUCLEOTIDE SEQUENCE [LARGE SCALE GENOMIC DNA]</scope>
    <source>
        <strain evidence="2 3">M1R2S20</strain>
    </source>
</reference>
<dbReference type="RefSeq" id="WP_367770175.1">
    <property type="nucleotide sequence ID" value="NZ_JBFNXR010000019.1"/>
</dbReference>
<evidence type="ECO:0000256" key="1">
    <source>
        <dbReference type="SAM" id="SignalP"/>
    </source>
</evidence>
<name>A0ABV3RAW4_9SPHN</name>
<feature type="signal peptide" evidence="1">
    <location>
        <begin position="1"/>
        <end position="24"/>
    </location>
</feature>
<comment type="caution">
    <text evidence="2">The sequence shown here is derived from an EMBL/GenBank/DDBJ whole genome shotgun (WGS) entry which is preliminary data.</text>
</comment>
<dbReference type="Proteomes" id="UP001556118">
    <property type="component" value="Unassembled WGS sequence"/>
</dbReference>
<keyword evidence="3" id="KW-1185">Reference proteome</keyword>
<proteinExistence type="predicted"/>
<keyword evidence="1" id="KW-0732">Signal</keyword>
<evidence type="ECO:0000313" key="3">
    <source>
        <dbReference type="Proteomes" id="UP001556118"/>
    </source>
</evidence>
<protein>
    <submittedName>
        <fullName evidence="2">Twin-arginine translocation pathway signal protein</fullName>
    </submittedName>
</protein>
<organism evidence="2 3">
    <name type="scientific">Novosphingobium rhizovicinum</name>
    <dbReference type="NCBI Taxonomy" id="3228928"/>
    <lineage>
        <taxon>Bacteria</taxon>
        <taxon>Pseudomonadati</taxon>
        <taxon>Pseudomonadota</taxon>
        <taxon>Alphaproteobacteria</taxon>
        <taxon>Sphingomonadales</taxon>
        <taxon>Sphingomonadaceae</taxon>
        <taxon>Novosphingobium</taxon>
    </lineage>
</organism>
<dbReference type="EMBL" id="JBFNXR010000019">
    <property type="protein sequence ID" value="MEW9854439.1"/>
    <property type="molecule type" value="Genomic_DNA"/>
</dbReference>
<accession>A0ABV3RAW4</accession>
<gene>
    <name evidence="2" type="ORF">ABUH87_04480</name>
</gene>